<dbReference type="PANTHER" id="PTHR48105">
    <property type="entry name" value="THIOREDOXIN REDUCTASE 1-RELATED-RELATED"/>
    <property type="match status" value="1"/>
</dbReference>
<keyword evidence="2" id="KW-0560">Oxidoreductase</keyword>
<protein>
    <submittedName>
        <fullName evidence="4">FAD-dependent oxidoreductase</fullName>
    </submittedName>
</protein>
<dbReference type="GO" id="GO:0016491">
    <property type="term" value="F:oxidoreductase activity"/>
    <property type="evidence" value="ECO:0007669"/>
    <property type="project" value="UniProtKB-KW"/>
</dbReference>
<dbReference type="EMBL" id="WWCN01000013">
    <property type="protein sequence ID" value="MYM25018.1"/>
    <property type="molecule type" value="Genomic_DNA"/>
</dbReference>
<dbReference type="AlphaFoldDB" id="A0A6L8KFK3"/>
<evidence type="ECO:0000256" key="2">
    <source>
        <dbReference type="ARBA" id="ARBA00023002"/>
    </source>
</evidence>
<evidence type="ECO:0000259" key="3">
    <source>
        <dbReference type="PROSITE" id="PS50042"/>
    </source>
</evidence>
<keyword evidence="1" id="KW-0285">Flavoprotein</keyword>
<accession>A0A6L8KFK3</accession>
<evidence type="ECO:0000313" key="5">
    <source>
        <dbReference type="Proteomes" id="UP000479335"/>
    </source>
</evidence>
<proteinExistence type="predicted"/>
<dbReference type="PRINTS" id="PR00469">
    <property type="entry name" value="PNDRDTASEII"/>
</dbReference>
<dbReference type="SUPFAM" id="SSF51905">
    <property type="entry name" value="FAD/NAD(P)-binding domain"/>
    <property type="match status" value="1"/>
</dbReference>
<dbReference type="Pfam" id="PF00027">
    <property type="entry name" value="cNMP_binding"/>
    <property type="match status" value="1"/>
</dbReference>
<dbReference type="Proteomes" id="UP000479335">
    <property type="component" value="Unassembled WGS sequence"/>
</dbReference>
<dbReference type="InterPro" id="IPR018490">
    <property type="entry name" value="cNMP-bd_dom_sf"/>
</dbReference>
<keyword evidence="5" id="KW-1185">Reference proteome</keyword>
<feature type="domain" description="Cyclic nucleotide-binding" evidence="3">
    <location>
        <begin position="27"/>
        <end position="146"/>
    </location>
</feature>
<dbReference type="Pfam" id="PF07992">
    <property type="entry name" value="Pyr_redox_2"/>
    <property type="match status" value="1"/>
</dbReference>
<dbReference type="Gene3D" id="2.60.120.10">
    <property type="entry name" value="Jelly Rolls"/>
    <property type="match status" value="1"/>
</dbReference>
<dbReference type="InterPro" id="IPR023753">
    <property type="entry name" value="FAD/NAD-binding_dom"/>
</dbReference>
<sequence length="564" mass="60015">MELKPGAGSSAAPHLASSDVGNRRHQIFPTLSEDQFDILMRYGERRHFAAGEVLFRQGDRHIGMYVIISGSIEVERGSALGLTVIGTHGPGMFTGEMGSLAGRAAVATARVVADSELIVISEDSLRTLVISEAALSETIMRAYILRRVVYMSDQTGGVVVFGQRDSQETLILRHFLNRNGTPSAYFEADADDDARALMERFGVQLQDIPAVVTISGEVLRRPTLRQVADGIGISPDSIDGRLFDVVVVGAGPAGLAAAVYAASEGLTVAVLDAKAPGGQAGASSKIENYFGFPTGVSGQALAGRGLAQARKFGAEVAVPVKVSAVNCESPEYDIQIDSGEKLRARSIVIASGARYRKPDLPGLERFEGRGVYYSASFMEANFCSDEEVVIVGGGNSAGQAAVFLSQHAKHVHIVVRSSGLAASMSRYLIQRIEASPKITLHTHKQIVELRGGDRLESICWQSAGGVAREAPARHLFLFLGAEPSTAWLGDCVALDDKNFVLTGPDVPAERWPLERPRHFLETSRPRIFAVGDVRSGSVKRVAAAVGEGSAAVASLHQALASDLL</sequence>
<dbReference type="CDD" id="cd00038">
    <property type="entry name" value="CAP_ED"/>
    <property type="match status" value="1"/>
</dbReference>
<name>A0A6L8KFK3_9BURK</name>
<evidence type="ECO:0000313" key="4">
    <source>
        <dbReference type="EMBL" id="MYM25018.1"/>
    </source>
</evidence>
<reference evidence="4 5" key="1">
    <citation type="submission" date="2019-12" db="EMBL/GenBank/DDBJ databases">
        <title>Novel species isolated from a subtropical stream in China.</title>
        <authorList>
            <person name="Lu H."/>
        </authorList>
    </citation>
    <scope>NUCLEOTIDE SEQUENCE [LARGE SCALE GENOMIC DNA]</scope>
    <source>
        <strain evidence="4 5">FT135W</strain>
    </source>
</reference>
<dbReference type="PROSITE" id="PS50042">
    <property type="entry name" value="CNMP_BINDING_3"/>
    <property type="match status" value="1"/>
</dbReference>
<dbReference type="InterPro" id="IPR014710">
    <property type="entry name" value="RmlC-like_jellyroll"/>
</dbReference>
<dbReference type="PRINTS" id="PR00368">
    <property type="entry name" value="FADPNR"/>
</dbReference>
<dbReference type="InterPro" id="IPR000595">
    <property type="entry name" value="cNMP-bd_dom"/>
</dbReference>
<dbReference type="InterPro" id="IPR036188">
    <property type="entry name" value="FAD/NAD-bd_sf"/>
</dbReference>
<dbReference type="InterPro" id="IPR050097">
    <property type="entry name" value="Ferredoxin-NADP_redctase_2"/>
</dbReference>
<dbReference type="RefSeq" id="WP_161008473.1">
    <property type="nucleotide sequence ID" value="NZ_WWCN01000013.1"/>
</dbReference>
<dbReference type="SUPFAM" id="SSF51206">
    <property type="entry name" value="cAMP-binding domain-like"/>
    <property type="match status" value="1"/>
</dbReference>
<dbReference type="Gene3D" id="3.50.50.60">
    <property type="entry name" value="FAD/NAD(P)-binding domain"/>
    <property type="match status" value="2"/>
</dbReference>
<evidence type="ECO:0000256" key="1">
    <source>
        <dbReference type="ARBA" id="ARBA00022630"/>
    </source>
</evidence>
<gene>
    <name evidence="4" type="ORF">GTP46_20530</name>
</gene>
<dbReference type="SMART" id="SM00100">
    <property type="entry name" value="cNMP"/>
    <property type="match status" value="1"/>
</dbReference>
<organism evidence="4 5">
    <name type="scientific">Duganella flavida</name>
    <dbReference type="NCBI Taxonomy" id="2692175"/>
    <lineage>
        <taxon>Bacteria</taxon>
        <taxon>Pseudomonadati</taxon>
        <taxon>Pseudomonadota</taxon>
        <taxon>Betaproteobacteria</taxon>
        <taxon>Burkholderiales</taxon>
        <taxon>Oxalobacteraceae</taxon>
        <taxon>Telluria group</taxon>
        <taxon>Duganella</taxon>
    </lineage>
</organism>
<comment type="caution">
    <text evidence="4">The sequence shown here is derived from an EMBL/GenBank/DDBJ whole genome shotgun (WGS) entry which is preliminary data.</text>
</comment>